<evidence type="ECO:0000256" key="4">
    <source>
        <dbReference type="ARBA" id="ARBA00023212"/>
    </source>
</evidence>
<evidence type="ECO:0000313" key="10">
    <source>
        <dbReference type="Proteomes" id="UP001479436"/>
    </source>
</evidence>
<dbReference type="InterPro" id="IPR021133">
    <property type="entry name" value="HEAT_type_2"/>
</dbReference>
<dbReference type="InterPro" id="IPR034085">
    <property type="entry name" value="TOG"/>
</dbReference>
<dbReference type="Pfam" id="PF23227">
    <property type="entry name" value="HEAT_MROH2B_C"/>
    <property type="match status" value="1"/>
</dbReference>
<comment type="similarity">
    <text evidence="5">Belongs to the TOG/XMAP215 family.</text>
</comment>
<feature type="region of interest" description="Disordered" evidence="7">
    <location>
        <begin position="512"/>
        <end position="546"/>
    </location>
</feature>
<dbReference type="PROSITE" id="PS50077">
    <property type="entry name" value="HEAT_REPEAT"/>
    <property type="match status" value="1"/>
</dbReference>
<evidence type="ECO:0000256" key="2">
    <source>
        <dbReference type="ARBA" id="ARBA00022490"/>
    </source>
</evidence>
<organism evidence="9 10">
    <name type="scientific">Basidiobolus ranarum</name>
    <dbReference type="NCBI Taxonomy" id="34480"/>
    <lineage>
        <taxon>Eukaryota</taxon>
        <taxon>Fungi</taxon>
        <taxon>Fungi incertae sedis</taxon>
        <taxon>Zoopagomycota</taxon>
        <taxon>Entomophthoromycotina</taxon>
        <taxon>Basidiobolomycetes</taxon>
        <taxon>Basidiobolales</taxon>
        <taxon>Basidiobolaceae</taxon>
        <taxon>Basidiobolus</taxon>
    </lineage>
</organism>
<dbReference type="InterPro" id="IPR048491">
    <property type="entry name" value="XMAP215_CLASP_TOG"/>
</dbReference>
<feature type="domain" description="TOG" evidence="8">
    <location>
        <begin position="263"/>
        <end position="495"/>
    </location>
</feature>
<keyword evidence="2" id="KW-0963">Cytoplasm</keyword>
<protein>
    <recommendedName>
        <fullName evidence="8">TOG domain-containing protein</fullName>
    </recommendedName>
</protein>
<feature type="domain" description="TOG" evidence="8">
    <location>
        <begin position="5"/>
        <end position="224"/>
    </location>
</feature>
<feature type="compositionally biased region" description="Polar residues" evidence="7">
    <location>
        <begin position="528"/>
        <end position="546"/>
    </location>
</feature>
<dbReference type="EMBL" id="JASJQH010008259">
    <property type="protein sequence ID" value="KAK9693990.1"/>
    <property type="molecule type" value="Genomic_DNA"/>
</dbReference>
<gene>
    <name evidence="9" type="ORF">K7432_013644</name>
</gene>
<evidence type="ECO:0000313" key="9">
    <source>
        <dbReference type="EMBL" id="KAK9693990.1"/>
    </source>
</evidence>
<evidence type="ECO:0000256" key="6">
    <source>
        <dbReference type="PROSITE-ProRule" id="PRU00103"/>
    </source>
</evidence>
<dbReference type="Gene3D" id="1.25.10.10">
    <property type="entry name" value="Leucine-rich Repeat Variant"/>
    <property type="match status" value="5"/>
</dbReference>
<dbReference type="SMART" id="SM01349">
    <property type="entry name" value="TOG"/>
    <property type="match status" value="5"/>
</dbReference>
<dbReference type="PANTHER" id="PTHR12609">
    <property type="entry name" value="MICROTUBULE ASSOCIATED PROTEIN XMAP215"/>
    <property type="match status" value="1"/>
</dbReference>
<accession>A0ABR2VQJ9</accession>
<name>A0ABR2VQJ9_9FUNG</name>
<proteinExistence type="inferred from homology"/>
<reference evidence="9 10" key="1">
    <citation type="submission" date="2023-04" db="EMBL/GenBank/DDBJ databases">
        <title>Genome of Basidiobolus ranarum AG-B5.</title>
        <authorList>
            <person name="Stajich J.E."/>
            <person name="Carter-House D."/>
            <person name="Gryganskyi A."/>
        </authorList>
    </citation>
    <scope>NUCLEOTIDE SEQUENCE [LARGE SCALE GENOMIC DNA]</scope>
    <source>
        <strain evidence="9 10">AG-B5</strain>
    </source>
</reference>
<evidence type="ECO:0000259" key="8">
    <source>
        <dbReference type="SMART" id="SM01349"/>
    </source>
</evidence>
<feature type="compositionally biased region" description="Low complexity" evidence="7">
    <location>
        <begin position="1553"/>
        <end position="1576"/>
    </location>
</feature>
<dbReference type="Proteomes" id="UP001479436">
    <property type="component" value="Unassembled WGS sequence"/>
</dbReference>
<feature type="region of interest" description="Disordered" evidence="7">
    <location>
        <begin position="1194"/>
        <end position="1226"/>
    </location>
</feature>
<dbReference type="Pfam" id="PF21041">
    <property type="entry name" value="XMAP215_CLASP_TOG"/>
    <property type="match status" value="4"/>
</dbReference>
<keyword evidence="4" id="KW-0206">Cytoskeleton</keyword>
<dbReference type="InterPro" id="IPR045110">
    <property type="entry name" value="XMAP215"/>
</dbReference>
<dbReference type="InterPro" id="IPR011989">
    <property type="entry name" value="ARM-like"/>
</dbReference>
<feature type="compositionally biased region" description="Polar residues" evidence="7">
    <location>
        <begin position="1194"/>
        <end position="1204"/>
    </location>
</feature>
<comment type="subcellular location">
    <subcellularLocation>
        <location evidence="1">Cytoplasm</location>
        <location evidence="1">Cytoskeleton</location>
    </subcellularLocation>
</comment>
<feature type="domain" description="TOG" evidence="8">
    <location>
        <begin position="597"/>
        <end position="829"/>
    </location>
</feature>
<dbReference type="InterPro" id="IPR016024">
    <property type="entry name" value="ARM-type_fold"/>
</dbReference>
<comment type="caution">
    <text evidence="9">The sequence shown here is derived from an EMBL/GenBank/DDBJ whole genome shotgun (WGS) entry which is preliminary data.</text>
</comment>
<feature type="region of interest" description="Disordered" evidence="7">
    <location>
        <begin position="1486"/>
        <end position="1540"/>
    </location>
</feature>
<feature type="domain" description="TOG" evidence="8">
    <location>
        <begin position="860"/>
        <end position="1095"/>
    </location>
</feature>
<keyword evidence="3" id="KW-0677">Repeat</keyword>
<evidence type="ECO:0000256" key="1">
    <source>
        <dbReference type="ARBA" id="ARBA00004245"/>
    </source>
</evidence>
<sequence length="1808" mass="201050">MTDNDFSSLSLEEKLTHKNWKARLQAFEELTELYKTTELGLEFDKYCGHFKNFISDSNIAAQEAALVAVTAYVENAPNANKTREVVVPVIVEKCLGSTRAGTKMKAVELLLLYIEVDIPDPVIVDVIIGLNSKVPKIVAATVFTLKEIIHVYGTMMINVKLILKILPKIFGHSDKNVRAEGALLTIELYRWLGPALNSALLDLKPVQIKELKEAFEKLPAGIPVTERRLRCQQAAAATIDDSISEEDNDNVECVVHANLDLYDLAEPVDALKKISPTFFTELASTKWKERKEALEILLSVVKTPKLSDDNYSELIATLTKRIGDPNVMVGMTAVSCLEAIALGLRKRFRPYKSVVIPPVLEKLKEKKSTVVDGLRSCLDAVFIAINISDIFEEVTAILNHKNPLVKAETHRWITRCLKVITSTPDKGEVKWMSELFLKGLDDGDTNVRDTAAEGLGTLMKVVGEKSLTPLVGKLDKIKEIRVREYFEKAEVQVVQIVPKKYIVTKQNPISAPAKSAKRAPPNGKVLGSNDTLKTTPFSPLAPNQTKKFPSIENKSKSILTKPISIKTPLKITTSKPVTKNGAASIDMTKINEPIKFKFSNEDFEAHVLDVIPASILEDILSSNWKSRLTAMELLRIQLESNVENVEPELIVRQLIRKPGFKEVNFQVATHMYGIFQLLCEKVPAFSKGCAVLIVPGMAEKLGDAKLKKPTGECFSSIGEKYSLQFVLHHSYESWKKAKSPKILSDSLSWVREIILEFGIVGLDIRELVEFLKHALGSSNAAVRNNTVTVFGCLHMYIGPDIRSFVKELSPSQLSSIDAEFSRVEGQSPPEPLKGLTLLKAASTIPSGKDRATKSVDILDDLFPRVDISSQINTKLLKQLEDGNGKVRKECLEGFQKILEAANKRIKQYVLDLPGALKGRLADSNKNLMIMTLETLSIMAIAMGHPFEKSCRIVLPSVLGCLSDNKAHVRVAAISALDSFYLAGMLWLMIPVIAGILLPDSQVLRKDLLKWLSDKLAILESDGGEIPDLSPLVRSMFHCLQDRSAEIRKDALNVLAFLIKNIGYTSIRAQCSTTLNGSSLQTVLGFIDGLKPLDTLPVNSPADEEKSLVVDKKIDSKRESSAINLIYKSKPSPLGPLDLKRGNGPSVISKKRVFPIPTQSPNRNSMGEEAFASNLSLKPRIIPNKRNTIIASPIQSKTPSLNSDSGLPILTSDPRTKNARAEKDKGQSKWAFDTVRQDLTDLLAEQMRPHFNPNVHKLLFSTEHYRDREILSGLTILDDCIVNRCYAQDRFGIDSKNLAERYIANADMILKYLTLRFHDTNTSLTLKTLELLEHLIDLFDENRYRLSEYEASAFLPQFIHKLGEPKDVLRNQLRSILKQIYHLFNPNKIVTYILEYGLKSKNARTRAECLDELGSVIKSRGVNTIPIKSFSIIASHIGDRDAQVRNNALNVIVQAFLQIGDTIYKYTGKLSDKEKIMLDEKLKRSKPVTTLAKPLPKHQEHPTTPLSKLALPRAGTSLGHFEKSPRSLARPMSALPKPTSVLSRSSSSLAKASLFSRPPSSLSTSSSSLSISPSSSPKIHRPKSFLPRPGNLGKDELTLGKKPLQSTQTPAHLEFQPLKVVSPVAPLEHISPTSVGLVSLKVEKHRVAMFASKITTANASEIMMLMKSVDDLLKDNYIALLPNINNIVSAMTLKIYILFEDAELDSQVWCRQIKHMLLILTKIVMKKAVAYSLRVDVLEGIIEEVLKLLLLEDLPEKEIASSTPLMNKTLNTLLTMIIDHIDQNALYEALFNLYERTLFKNVFGNLLDP</sequence>
<feature type="domain" description="TOG" evidence="8">
    <location>
        <begin position="1237"/>
        <end position="1490"/>
    </location>
</feature>
<evidence type="ECO:0000256" key="5">
    <source>
        <dbReference type="ARBA" id="ARBA00025722"/>
    </source>
</evidence>
<evidence type="ECO:0000256" key="3">
    <source>
        <dbReference type="ARBA" id="ARBA00022737"/>
    </source>
</evidence>
<evidence type="ECO:0000256" key="7">
    <source>
        <dbReference type="SAM" id="MobiDB-lite"/>
    </source>
</evidence>
<feature type="compositionally biased region" description="Low complexity" evidence="7">
    <location>
        <begin position="512"/>
        <end position="521"/>
    </location>
</feature>
<dbReference type="SUPFAM" id="SSF48371">
    <property type="entry name" value="ARM repeat"/>
    <property type="match status" value="2"/>
</dbReference>
<feature type="compositionally biased region" description="Basic and acidic residues" evidence="7">
    <location>
        <begin position="1213"/>
        <end position="1226"/>
    </location>
</feature>
<dbReference type="InterPro" id="IPR055406">
    <property type="entry name" value="HEAT_Maestro"/>
</dbReference>
<feature type="region of interest" description="Disordered" evidence="7">
    <location>
        <begin position="1553"/>
        <end position="1597"/>
    </location>
</feature>
<feature type="repeat" description="HEAT" evidence="6">
    <location>
        <begin position="432"/>
        <end position="470"/>
    </location>
</feature>
<keyword evidence="10" id="KW-1185">Reference proteome</keyword>